<dbReference type="FunFam" id="1.20.5.110:FF:000002">
    <property type="entry name" value="Vesicle transport through interaction with t-SNAREsB"/>
    <property type="match status" value="1"/>
</dbReference>
<evidence type="ECO:0000259" key="11">
    <source>
        <dbReference type="Pfam" id="PF05008"/>
    </source>
</evidence>
<protein>
    <recommendedName>
        <fullName evidence="11">Vesicle transport v-SNARE N-terminal domain-containing protein</fullName>
    </recommendedName>
</protein>
<keyword evidence="13" id="KW-1185">Reference proteome</keyword>
<keyword evidence="7 9" id="KW-0175">Coiled coil</keyword>
<reference evidence="13" key="1">
    <citation type="journal article" date="2010" name="Nature">
        <title>The Amphimedon queenslandica genome and the evolution of animal complexity.</title>
        <authorList>
            <person name="Srivastava M."/>
            <person name="Simakov O."/>
            <person name="Chapman J."/>
            <person name="Fahey B."/>
            <person name="Gauthier M.E."/>
            <person name="Mitros T."/>
            <person name="Richards G.S."/>
            <person name="Conaco C."/>
            <person name="Dacre M."/>
            <person name="Hellsten U."/>
            <person name="Larroux C."/>
            <person name="Putnam N.H."/>
            <person name="Stanke M."/>
            <person name="Adamska M."/>
            <person name="Darling A."/>
            <person name="Degnan S.M."/>
            <person name="Oakley T.H."/>
            <person name="Plachetzki D.C."/>
            <person name="Zhai Y."/>
            <person name="Adamski M."/>
            <person name="Calcino A."/>
            <person name="Cummins S.F."/>
            <person name="Goodstein D.M."/>
            <person name="Harris C."/>
            <person name="Jackson D.J."/>
            <person name="Leys S.P."/>
            <person name="Shu S."/>
            <person name="Woodcroft B.J."/>
            <person name="Vervoort M."/>
            <person name="Kosik K.S."/>
            <person name="Manning G."/>
            <person name="Degnan B.M."/>
            <person name="Rokhsar D.S."/>
        </authorList>
    </citation>
    <scope>NUCLEOTIDE SEQUENCE [LARGE SCALE GENOMIC DNA]</scope>
</reference>
<dbReference type="KEGG" id="aqu:100639353"/>
<keyword evidence="5" id="KW-0653">Protein transport</keyword>
<dbReference type="GO" id="GO:0042147">
    <property type="term" value="P:retrograde transport, endosome to Golgi"/>
    <property type="evidence" value="ECO:0007669"/>
    <property type="project" value="TreeGrafter"/>
</dbReference>
<dbReference type="GO" id="GO:1903076">
    <property type="term" value="P:regulation of protein localization to plasma membrane"/>
    <property type="evidence" value="ECO:0007669"/>
    <property type="project" value="TreeGrafter"/>
</dbReference>
<keyword evidence="8 10" id="KW-0472">Membrane</keyword>
<keyword evidence="6 10" id="KW-1133">Transmembrane helix</keyword>
<organism evidence="12">
    <name type="scientific">Amphimedon queenslandica</name>
    <name type="common">Sponge</name>
    <dbReference type="NCBI Taxonomy" id="400682"/>
    <lineage>
        <taxon>Eukaryota</taxon>
        <taxon>Metazoa</taxon>
        <taxon>Porifera</taxon>
        <taxon>Demospongiae</taxon>
        <taxon>Heteroscleromorpha</taxon>
        <taxon>Haplosclerida</taxon>
        <taxon>Niphatidae</taxon>
        <taxon>Amphimedon</taxon>
    </lineage>
</organism>
<dbReference type="GO" id="GO:0031201">
    <property type="term" value="C:SNARE complex"/>
    <property type="evidence" value="ECO:0007669"/>
    <property type="project" value="TreeGrafter"/>
</dbReference>
<dbReference type="eggNOG" id="KOG1666">
    <property type="taxonomic scope" value="Eukaryota"/>
</dbReference>
<sequence length="221" mass="25764">MSSERLERYEENLKSQLRDLEALVSHTLPSLRGDELRRYVRQAEHKLEDAENEYSQLQVELKRAPRSFQQEYNLSMARYKNELNSLKRNLISYSSKSARTELLSRDDDSTSFGATNDGYDQVLRNTEAMKRATYSVHKAQEISAETDQIADNIVNELGEQRQTLLRTRDRVSGFDAQMNQTRSLLRKIACQTVQNRFILIAVIIVEVLILILVTWLKFFKK</sequence>
<dbReference type="Proteomes" id="UP000007879">
    <property type="component" value="Unassembled WGS sequence"/>
</dbReference>
<dbReference type="GO" id="GO:0031902">
    <property type="term" value="C:late endosome membrane"/>
    <property type="evidence" value="ECO:0007669"/>
    <property type="project" value="TreeGrafter"/>
</dbReference>
<dbReference type="PANTHER" id="PTHR21230:SF89">
    <property type="entry name" value="VESICLE TRANSPORT THROUGH INTERACTION WITH T-SNARES HOMOLOG 1B"/>
    <property type="match status" value="1"/>
</dbReference>
<dbReference type="PANTHER" id="PTHR21230">
    <property type="entry name" value="VESICLE TRANSPORT V-SNARE PROTEIN VTI1-RELATED"/>
    <property type="match status" value="1"/>
</dbReference>
<dbReference type="Gene3D" id="1.20.5.110">
    <property type="match status" value="1"/>
</dbReference>
<evidence type="ECO:0000313" key="12">
    <source>
        <dbReference type="EnsemblMetazoa" id="Aqu2.1.35238_001"/>
    </source>
</evidence>
<dbReference type="InterPro" id="IPR007705">
    <property type="entry name" value="Vesicle_trsprt_v-SNARE_N"/>
</dbReference>
<evidence type="ECO:0000256" key="4">
    <source>
        <dbReference type="ARBA" id="ARBA00022692"/>
    </source>
</evidence>
<dbReference type="AlphaFoldDB" id="A0A1X7V5E6"/>
<feature type="coiled-coil region" evidence="9">
    <location>
        <begin position="3"/>
        <end position="96"/>
    </location>
</feature>
<comment type="subcellular location">
    <subcellularLocation>
        <location evidence="1">Membrane</location>
        <topology evidence="1">Single-pass type IV membrane protein</topology>
    </subcellularLocation>
</comment>
<dbReference type="SUPFAM" id="SSF58038">
    <property type="entry name" value="SNARE fusion complex"/>
    <property type="match status" value="1"/>
</dbReference>
<dbReference type="GO" id="GO:0005789">
    <property type="term" value="C:endoplasmic reticulum membrane"/>
    <property type="evidence" value="ECO:0007669"/>
    <property type="project" value="TreeGrafter"/>
</dbReference>
<evidence type="ECO:0000256" key="5">
    <source>
        <dbReference type="ARBA" id="ARBA00022927"/>
    </source>
</evidence>
<evidence type="ECO:0000256" key="10">
    <source>
        <dbReference type="SAM" id="Phobius"/>
    </source>
</evidence>
<dbReference type="SUPFAM" id="SSF47661">
    <property type="entry name" value="t-snare proteins"/>
    <property type="match status" value="1"/>
</dbReference>
<evidence type="ECO:0000256" key="2">
    <source>
        <dbReference type="ARBA" id="ARBA00006108"/>
    </source>
</evidence>
<evidence type="ECO:0000256" key="7">
    <source>
        <dbReference type="ARBA" id="ARBA00023054"/>
    </source>
</evidence>
<dbReference type="GO" id="GO:0048280">
    <property type="term" value="P:vesicle fusion with Golgi apparatus"/>
    <property type="evidence" value="ECO:0007669"/>
    <property type="project" value="TreeGrafter"/>
</dbReference>
<dbReference type="Pfam" id="PF05008">
    <property type="entry name" value="V-SNARE"/>
    <property type="match status" value="1"/>
</dbReference>
<evidence type="ECO:0000313" key="13">
    <source>
        <dbReference type="Proteomes" id="UP000007879"/>
    </source>
</evidence>
<evidence type="ECO:0000256" key="8">
    <source>
        <dbReference type="ARBA" id="ARBA00023136"/>
    </source>
</evidence>
<dbReference type="InParanoid" id="A0A1X7V5E6"/>
<dbReference type="EnsemblMetazoa" id="XM_003385517.3">
    <property type="protein sequence ID" value="XP_003385565.1"/>
    <property type="gene ID" value="LOC100639353"/>
</dbReference>
<dbReference type="Gene3D" id="1.20.58.400">
    <property type="entry name" value="t-snare proteins"/>
    <property type="match status" value="1"/>
</dbReference>
<evidence type="ECO:0000256" key="3">
    <source>
        <dbReference type="ARBA" id="ARBA00022448"/>
    </source>
</evidence>
<dbReference type="GO" id="GO:0016236">
    <property type="term" value="P:macroautophagy"/>
    <property type="evidence" value="ECO:0007669"/>
    <property type="project" value="TreeGrafter"/>
</dbReference>
<dbReference type="GO" id="GO:0006891">
    <property type="term" value="P:intra-Golgi vesicle-mediated transport"/>
    <property type="evidence" value="ECO:0007669"/>
    <property type="project" value="TreeGrafter"/>
</dbReference>
<keyword evidence="4 10" id="KW-0812">Transmembrane</keyword>
<dbReference type="GO" id="GO:0006896">
    <property type="term" value="P:Golgi to vacuole transport"/>
    <property type="evidence" value="ECO:0007669"/>
    <property type="project" value="TreeGrafter"/>
</dbReference>
<name>A0A1X7V5E6_AMPQE</name>
<dbReference type="GO" id="GO:0005829">
    <property type="term" value="C:cytosol"/>
    <property type="evidence" value="ECO:0007669"/>
    <property type="project" value="GOC"/>
</dbReference>
<dbReference type="GO" id="GO:0012507">
    <property type="term" value="C:ER to Golgi transport vesicle membrane"/>
    <property type="evidence" value="ECO:0007669"/>
    <property type="project" value="TreeGrafter"/>
</dbReference>
<proteinExistence type="inferred from homology"/>
<dbReference type="InterPro" id="IPR038407">
    <property type="entry name" value="v-SNARE_N_sf"/>
</dbReference>
<feature type="domain" description="Vesicle transport v-SNARE N-terminal" evidence="11">
    <location>
        <begin position="1"/>
        <end position="91"/>
    </location>
</feature>
<evidence type="ECO:0000256" key="9">
    <source>
        <dbReference type="SAM" id="Coils"/>
    </source>
</evidence>
<keyword evidence="3" id="KW-0813">Transport</keyword>
<evidence type="ECO:0000256" key="1">
    <source>
        <dbReference type="ARBA" id="ARBA00004211"/>
    </source>
</evidence>
<dbReference type="InterPro" id="IPR010989">
    <property type="entry name" value="SNARE"/>
</dbReference>
<reference evidence="12" key="2">
    <citation type="submission" date="2017-05" db="UniProtKB">
        <authorList>
            <consortium name="EnsemblMetazoa"/>
        </authorList>
    </citation>
    <scope>IDENTIFICATION</scope>
</reference>
<dbReference type="GO" id="GO:0000149">
    <property type="term" value="F:SNARE binding"/>
    <property type="evidence" value="ECO:0007669"/>
    <property type="project" value="TreeGrafter"/>
</dbReference>
<gene>
    <name evidence="12" type="primary">100639353</name>
</gene>
<dbReference type="GO" id="GO:0005484">
    <property type="term" value="F:SNAP receptor activity"/>
    <property type="evidence" value="ECO:0007669"/>
    <property type="project" value="TreeGrafter"/>
</dbReference>
<dbReference type="GO" id="GO:0006886">
    <property type="term" value="P:intracellular protein transport"/>
    <property type="evidence" value="ECO:0007669"/>
    <property type="project" value="InterPro"/>
</dbReference>
<dbReference type="CDD" id="cd15890">
    <property type="entry name" value="SNARE_Vti1b"/>
    <property type="match status" value="1"/>
</dbReference>
<dbReference type="EnsemblMetazoa" id="Aqu2.1.35238_001">
    <property type="protein sequence ID" value="Aqu2.1.35238_001"/>
    <property type="gene ID" value="Aqu2.1.35238"/>
</dbReference>
<dbReference type="Pfam" id="PF12352">
    <property type="entry name" value="V-SNARE_C"/>
    <property type="match status" value="1"/>
</dbReference>
<accession>A0A1X7V5E6</accession>
<dbReference type="GO" id="GO:0005794">
    <property type="term" value="C:Golgi apparatus"/>
    <property type="evidence" value="ECO:0007669"/>
    <property type="project" value="TreeGrafter"/>
</dbReference>
<feature type="transmembrane region" description="Helical" evidence="10">
    <location>
        <begin position="197"/>
        <end position="216"/>
    </location>
</feature>
<dbReference type="OrthoDB" id="430637at2759"/>
<dbReference type="STRING" id="400682.A0A1X7V5E6"/>
<evidence type="ECO:0000256" key="6">
    <source>
        <dbReference type="ARBA" id="ARBA00022989"/>
    </source>
</evidence>
<comment type="similarity">
    <text evidence="2">Belongs to the VTI1 family.</text>
</comment>